<evidence type="ECO:0000313" key="1">
    <source>
        <dbReference type="EMBL" id="KAK3225499.1"/>
    </source>
</evidence>
<evidence type="ECO:0000313" key="2">
    <source>
        <dbReference type="Proteomes" id="UP001281410"/>
    </source>
</evidence>
<comment type="caution">
    <text evidence="1">The sequence shown here is derived from an EMBL/GenBank/DDBJ whole genome shotgun (WGS) entry which is preliminary data.</text>
</comment>
<dbReference type="SUPFAM" id="SSF56672">
    <property type="entry name" value="DNA/RNA polymerases"/>
    <property type="match status" value="1"/>
</dbReference>
<organism evidence="1 2">
    <name type="scientific">Dipteronia sinensis</name>
    <dbReference type="NCBI Taxonomy" id="43782"/>
    <lineage>
        <taxon>Eukaryota</taxon>
        <taxon>Viridiplantae</taxon>
        <taxon>Streptophyta</taxon>
        <taxon>Embryophyta</taxon>
        <taxon>Tracheophyta</taxon>
        <taxon>Spermatophyta</taxon>
        <taxon>Magnoliopsida</taxon>
        <taxon>eudicotyledons</taxon>
        <taxon>Gunneridae</taxon>
        <taxon>Pentapetalae</taxon>
        <taxon>rosids</taxon>
        <taxon>malvids</taxon>
        <taxon>Sapindales</taxon>
        <taxon>Sapindaceae</taxon>
        <taxon>Hippocastanoideae</taxon>
        <taxon>Acereae</taxon>
        <taxon>Dipteronia</taxon>
    </lineage>
</organism>
<dbReference type="PANTHER" id="PTHR33064:SF37">
    <property type="entry name" value="RIBONUCLEASE H"/>
    <property type="match status" value="1"/>
</dbReference>
<dbReference type="InterPro" id="IPR043128">
    <property type="entry name" value="Rev_trsase/Diguanyl_cyclase"/>
</dbReference>
<sequence>MLSDKKSMIGQSEIDFLGMHVSNGQYHPGPHLAQQLLDFPDSHLSQKQIQQFLSIINFIQNFIPKVSHYTSRLSALLKKNLPLGSHPHISRDSSQAGRPISSCSYYSFHWPLHPPDRRQ</sequence>
<dbReference type="InterPro" id="IPR043502">
    <property type="entry name" value="DNA/RNA_pol_sf"/>
</dbReference>
<proteinExistence type="predicted"/>
<protein>
    <submittedName>
        <fullName evidence="1">Uncharacterized protein</fullName>
    </submittedName>
</protein>
<dbReference type="InterPro" id="IPR051320">
    <property type="entry name" value="Viral_Replic_Matur_Polypro"/>
</dbReference>
<dbReference type="Proteomes" id="UP001281410">
    <property type="component" value="Unassembled WGS sequence"/>
</dbReference>
<gene>
    <name evidence="1" type="ORF">Dsin_005361</name>
</gene>
<reference evidence="1" key="1">
    <citation type="journal article" date="2023" name="Plant J.">
        <title>Genome sequences and population genomics provide insights into the demographic history, inbreeding, and mutation load of two 'living fossil' tree species of Dipteronia.</title>
        <authorList>
            <person name="Feng Y."/>
            <person name="Comes H.P."/>
            <person name="Chen J."/>
            <person name="Zhu S."/>
            <person name="Lu R."/>
            <person name="Zhang X."/>
            <person name="Li P."/>
            <person name="Qiu J."/>
            <person name="Olsen K.M."/>
            <person name="Qiu Y."/>
        </authorList>
    </citation>
    <scope>NUCLEOTIDE SEQUENCE</scope>
    <source>
        <strain evidence="1">NBL</strain>
    </source>
</reference>
<dbReference type="PANTHER" id="PTHR33064">
    <property type="entry name" value="POL PROTEIN"/>
    <property type="match status" value="1"/>
</dbReference>
<dbReference type="AlphaFoldDB" id="A0AAE0AXR2"/>
<accession>A0AAE0AXR2</accession>
<name>A0AAE0AXR2_9ROSI</name>
<dbReference type="EMBL" id="JANJYJ010000002">
    <property type="protein sequence ID" value="KAK3225499.1"/>
    <property type="molecule type" value="Genomic_DNA"/>
</dbReference>
<keyword evidence="2" id="KW-1185">Reference proteome</keyword>
<dbReference type="Gene3D" id="3.30.70.270">
    <property type="match status" value="1"/>
</dbReference>